<feature type="non-terminal residue" evidence="3">
    <location>
        <position position="1"/>
    </location>
</feature>
<evidence type="ECO:0000313" key="4">
    <source>
        <dbReference type="Proteomes" id="UP000324897"/>
    </source>
</evidence>
<feature type="domain" description="F-box" evidence="2">
    <location>
        <begin position="103"/>
        <end position="144"/>
    </location>
</feature>
<reference evidence="3 4" key="1">
    <citation type="journal article" date="2019" name="Sci. Rep.">
        <title>A high-quality genome of Eragrostis curvula grass provides insights into Poaceae evolution and supports new strategies to enhance forage quality.</title>
        <authorList>
            <person name="Carballo J."/>
            <person name="Santos B.A.C.M."/>
            <person name="Zappacosta D."/>
            <person name="Garbus I."/>
            <person name="Selva J.P."/>
            <person name="Gallo C.A."/>
            <person name="Diaz A."/>
            <person name="Albertini E."/>
            <person name="Caccamo M."/>
            <person name="Echenique V."/>
        </authorList>
    </citation>
    <scope>NUCLEOTIDE SEQUENCE [LARGE SCALE GENOMIC DNA]</scope>
    <source>
        <strain evidence="4">cv. Victoria</strain>
        <tissue evidence="3">Leaf</tissue>
    </source>
</reference>
<dbReference type="Proteomes" id="UP000324897">
    <property type="component" value="Chromosome 4"/>
</dbReference>
<dbReference type="Gene3D" id="1.20.1280.50">
    <property type="match status" value="1"/>
</dbReference>
<feature type="coiled-coil region" evidence="1">
    <location>
        <begin position="20"/>
        <end position="47"/>
    </location>
</feature>
<dbReference type="InterPro" id="IPR036047">
    <property type="entry name" value="F-box-like_dom_sf"/>
</dbReference>
<dbReference type="AlphaFoldDB" id="A0A5J9VM89"/>
<dbReference type="PANTHER" id="PTHR35828">
    <property type="entry name" value="OS08G0203800 PROTEIN-RELATED"/>
    <property type="match status" value="1"/>
</dbReference>
<evidence type="ECO:0000256" key="1">
    <source>
        <dbReference type="SAM" id="Coils"/>
    </source>
</evidence>
<comment type="caution">
    <text evidence="3">The sequence shown here is derived from an EMBL/GenBank/DDBJ whole genome shotgun (WGS) entry which is preliminary data.</text>
</comment>
<dbReference type="InterPro" id="IPR001810">
    <property type="entry name" value="F-box_dom"/>
</dbReference>
<dbReference type="Gramene" id="TVU37369">
    <property type="protein sequence ID" value="TVU37369"/>
    <property type="gene ID" value="EJB05_10678"/>
</dbReference>
<dbReference type="PANTHER" id="PTHR35828:SF23">
    <property type="entry name" value="F-BOX DOMAIN-CONTAINING PROTEIN"/>
    <property type="match status" value="1"/>
</dbReference>
<organism evidence="3 4">
    <name type="scientific">Eragrostis curvula</name>
    <name type="common">weeping love grass</name>
    <dbReference type="NCBI Taxonomy" id="38414"/>
    <lineage>
        <taxon>Eukaryota</taxon>
        <taxon>Viridiplantae</taxon>
        <taxon>Streptophyta</taxon>
        <taxon>Embryophyta</taxon>
        <taxon>Tracheophyta</taxon>
        <taxon>Spermatophyta</taxon>
        <taxon>Magnoliopsida</taxon>
        <taxon>Liliopsida</taxon>
        <taxon>Poales</taxon>
        <taxon>Poaceae</taxon>
        <taxon>PACMAD clade</taxon>
        <taxon>Chloridoideae</taxon>
        <taxon>Eragrostideae</taxon>
        <taxon>Eragrostidinae</taxon>
        <taxon>Eragrostis</taxon>
    </lineage>
</organism>
<dbReference type="Pfam" id="PF12937">
    <property type="entry name" value="F-box-like"/>
    <property type="match status" value="1"/>
</dbReference>
<dbReference type="EMBL" id="RWGY01000007">
    <property type="protein sequence ID" value="TVU37369.1"/>
    <property type="molecule type" value="Genomic_DNA"/>
</dbReference>
<gene>
    <name evidence="3" type="ORF">EJB05_10678</name>
</gene>
<accession>A0A5J9VM89</accession>
<keyword evidence="1" id="KW-0175">Coiled coil</keyword>
<dbReference type="SUPFAM" id="SSF81383">
    <property type="entry name" value="F-box domain"/>
    <property type="match status" value="1"/>
</dbReference>
<proteinExistence type="predicted"/>
<evidence type="ECO:0000313" key="3">
    <source>
        <dbReference type="EMBL" id="TVU37369.1"/>
    </source>
</evidence>
<evidence type="ECO:0000259" key="2">
    <source>
        <dbReference type="Pfam" id="PF12937"/>
    </source>
</evidence>
<name>A0A5J9VM89_9POAL</name>
<dbReference type="OrthoDB" id="620691at2759"/>
<sequence>MAAAAPLVFVFRTCMQSNTISLLRQENADLEEKLEKEKKKRSICKMELTRFLVVNQKIDEGPKTCRLPRIQLLVDRSTMAGGGGAAVLRSHTQKAGRWQRPTASLPLDVLLQIAARTDPVTLVRCAATCRDVRRRAADDAAFRRCLRLRHAADRFVPPLLRGHVKQGKDKLFLVDASAAASSPITTISGHDGSEFMWRRQKALASRDGLVLVRTTDHTKSGGRAERLHVCDPVTGRSQALPPEPWFPDHADSYERWDLDYYDEASEVHYVLLVGDGADADAGGGCSSAAGVGRPFQVLKLNLVLGLLVRHGRYLQIQTFSSEHGAWGRYTKSRTLRLHGSLSKSRGRCRPLAVGNNTVYLLCLTDIVSYVLKIKLARTSSVTVTALPTSFPRTSSHSYLLATMAAGGSPVALVADNEKCVS</sequence>
<protein>
    <recommendedName>
        <fullName evidence="2">F-box domain-containing protein</fullName>
    </recommendedName>
</protein>
<keyword evidence="4" id="KW-1185">Reference proteome</keyword>